<dbReference type="RefSeq" id="WP_406698885.1">
    <property type="nucleotide sequence ID" value="NZ_CP155447.1"/>
</dbReference>
<reference evidence="1" key="1">
    <citation type="submission" date="2024-05" db="EMBL/GenBank/DDBJ databases">
        <title>Planctomycetes of the genus Singulisphaera possess chitinolytic capabilities.</title>
        <authorList>
            <person name="Ivanova A."/>
        </authorList>
    </citation>
    <scope>NUCLEOTIDE SEQUENCE</scope>
    <source>
        <strain evidence="1">Ch08T</strain>
    </source>
</reference>
<dbReference type="AlphaFoldDB" id="A0AAU7CKV1"/>
<name>A0AAU7CKV1_9BACT</name>
<sequence>MLRCLIERVEVTRSGTGQQTAVAIRWAGGFESRHELCRAVFAYKQLDNYEELLARLGALRGAGWRAPRIAEQLNAEGFRTPKQRGAFTADVVRSLFPRLAGQAEGENASGPQPPQWSADALAERLGIRVKKLKDWVRCGWVQALERPFDGVWILHADERELKRLECRVALSRKGRHYPADLDGEPV</sequence>
<organism evidence="1">
    <name type="scientific">Singulisphaera sp. Ch08</name>
    <dbReference type="NCBI Taxonomy" id="3120278"/>
    <lineage>
        <taxon>Bacteria</taxon>
        <taxon>Pseudomonadati</taxon>
        <taxon>Planctomycetota</taxon>
        <taxon>Planctomycetia</taxon>
        <taxon>Isosphaerales</taxon>
        <taxon>Isosphaeraceae</taxon>
        <taxon>Singulisphaera</taxon>
    </lineage>
</organism>
<proteinExistence type="predicted"/>
<evidence type="ECO:0000313" key="1">
    <source>
        <dbReference type="EMBL" id="XBH06034.1"/>
    </source>
</evidence>
<gene>
    <name evidence="1" type="ORF">V5E97_08365</name>
</gene>
<accession>A0AAU7CKV1</accession>
<evidence type="ECO:0008006" key="2">
    <source>
        <dbReference type="Google" id="ProtNLM"/>
    </source>
</evidence>
<dbReference type="EMBL" id="CP155447">
    <property type="protein sequence ID" value="XBH06034.1"/>
    <property type="molecule type" value="Genomic_DNA"/>
</dbReference>
<protein>
    <recommendedName>
        <fullName evidence="2">Recombinase domain-containing protein</fullName>
    </recommendedName>
</protein>